<comment type="caution">
    <text evidence="3">The sequence shown here is derived from an EMBL/GenBank/DDBJ whole genome shotgun (WGS) entry which is preliminary data.</text>
</comment>
<sequence>MERLECDEAHFDEDIEDIDVIKIADQDLPNSPLTQPLVDQPLESPVSSLPVIN</sequence>
<reference evidence="2" key="1">
    <citation type="submission" date="2019-12" db="EMBL/GenBank/DDBJ databases">
        <title>Genome sequencing and annotation of Brassica cretica.</title>
        <authorList>
            <person name="Studholme D.J."/>
            <person name="Sarris P.F."/>
        </authorList>
    </citation>
    <scope>NUCLEOTIDE SEQUENCE</scope>
    <source>
        <strain evidence="2">PFS-001/15</strain>
        <tissue evidence="2">Leaf</tissue>
    </source>
</reference>
<gene>
    <name evidence="2" type="ORF">F2Q68_00020750</name>
    <name evidence="3" type="ORF">F2Q69_00042463</name>
</gene>
<evidence type="ECO:0000256" key="1">
    <source>
        <dbReference type="SAM" id="MobiDB-lite"/>
    </source>
</evidence>
<evidence type="ECO:0000313" key="2">
    <source>
        <dbReference type="EMBL" id="KAF2538174.1"/>
    </source>
</evidence>
<dbReference type="Proteomes" id="UP000712600">
    <property type="component" value="Unassembled WGS sequence"/>
</dbReference>
<dbReference type="AlphaFoldDB" id="A0A8S9NNV8"/>
<name>A0A8S9NNV8_BRACR</name>
<proteinExistence type="predicted"/>
<evidence type="ECO:0000313" key="4">
    <source>
        <dbReference type="Proteomes" id="UP000712600"/>
    </source>
</evidence>
<dbReference type="EMBL" id="QGKX02001621">
    <property type="protein sequence ID" value="KAF3503577.1"/>
    <property type="molecule type" value="Genomic_DNA"/>
</dbReference>
<reference evidence="3" key="2">
    <citation type="submission" date="2019-12" db="EMBL/GenBank/DDBJ databases">
        <title>Genome sequencing and annotation of Brassica cretica.</title>
        <authorList>
            <person name="Studholme D.J."/>
            <person name="Sarris P."/>
        </authorList>
    </citation>
    <scope>NUCLEOTIDE SEQUENCE</scope>
    <source>
        <strain evidence="3">PFS-109/04</strain>
        <tissue evidence="3">Leaf</tissue>
    </source>
</reference>
<evidence type="ECO:0000313" key="3">
    <source>
        <dbReference type="EMBL" id="KAF3503577.1"/>
    </source>
</evidence>
<feature type="region of interest" description="Disordered" evidence="1">
    <location>
        <begin position="29"/>
        <end position="53"/>
    </location>
</feature>
<accession>A0A8S9NNV8</accession>
<dbReference type="Proteomes" id="UP000712281">
    <property type="component" value="Unassembled WGS sequence"/>
</dbReference>
<protein>
    <submittedName>
        <fullName evidence="3">Uncharacterized protein</fullName>
    </submittedName>
</protein>
<dbReference type="EMBL" id="QGKW02002228">
    <property type="protein sequence ID" value="KAF2538174.1"/>
    <property type="molecule type" value="Genomic_DNA"/>
</dbReference>
<organism evidence="3 4">
    <name type="scientific">Brassica cretica</name>
    <name type="common">Mustard</name>
    <dbReference type="NCBI Taxonomy" id="69181"/>
    <lineage>
        <taxon>Eukaryota</taxon>
        <taxon>Viridiplantae</taxon>
        <taxon>Streptophyta</taxon>
        <taxon>Embryophyta</taxon>
        <taxon>Tracheophyta</taxon>
        <taxon>Spermatophyta</taxon>
        <taxon>Magnoliopsida</taxon>
        <taxon>eudicotyledons</taxon>
        <taxon>Gunneridae</taxon>
        <taxon>Pentapetalae</taxon>
        <taxon>rosids</taxon>
        <taxon>malvids</taxon>
        <taxon>Brassicales</taxon>
        <taxon>Brassicaceae</taxon>
        <taxon>Brassiceae</taxon>
        <taxon>Brassica</taxon>
    </lineage>
</organism>